<dbReference type="Proteomes" id="UP001062846">
    <property type="component" value="Chromosome 1"/>
</dbReference>
<sequence length="67" mass="7309">MQNHSCEDGDDREDMVTESCGWWRRHVDGDVRHLDCGDDPIAAVLGKIEGLEEGVGGVLGKIDGLED</sequence>
<proteinExistence type="predicted"/>
<dbReference type="EMBL" id="CM046388">
    <property type="protein sequence ID" value="KAI8572259.1"/>
    <property type="molecule type" value="Genomic_DNA"/>
</dbReference>
<keyword evidence="2" id="KW-1185">Reference proteome</keyword>
<reference evidence="1" key="1">
    <citation type="submission" date="2022-02" db="EMBL/GenBank/DDBJ databases">
        <title>Plant Genome Project.</title>
        <authorList>
            <person name="Zhang R.-G."/>
        </authorList>
    </citation>
    <scope>NUCLEOTIDE SEQUENCE</scope>
    <source>
        <strain evidence="1">AT1</strain>
    </source>
</reference>
<protein>
    <submittedName>
        <fullName evidence="1">Uncharacterized protein</fullName>
    </submittedName>
</protein>
<evidence type="ECO:0000313" key="2">
    <source>
        <dbReference type="Proteomes" id="UP001062846"/>
    </source>
</evidence>
<name>A0ACC0Q4S4_RHOML</name>
<comment type="caution">
    <text evidence="1">The sequence shown here is derived from an EMBL/GenBank/DDBJ whole genome shotgun (WGS) entry which is preliminary data.</text>
</comment>
<accession>A0ACC0Q4S4</accession>
<gene>
    <name evidence="1" type="ORF">RHMOL_Rhmol01G0184200</name>
</gene>
<evidence type="ECO:0000313" key="1">
    <source>
        <dbReference type="EMBL" id="KAI8572259.1"/>
    </source>
</evidence>
<organism evidence="1 2">
    <name type="scientific">Rhododendron molle</name>
    <name type="common">Chinese azalea</name>
    <name type="synonym">Azalea mollis</name>
    <dbReference type="NCBI Taxonomy" id="49168"/>
    <lineage>
        <taxon>Eukaryota</taxon>
        <taxon>Viridiplantae</taxon>
        <taxon>Streptophyta</taxon>
        <taxon>Embryophyta</taxon>
        <taxon>Tracheophyta</taxon>
        <taxon>Spermatophyta</taxon>
        <taxon>Magnoliopsida</taxon>
        <taxon>eudicotyledons</taxon>
        <taxon>Gunneridae</taxon>
        <taxon>Pentapetalae</taxon>
        <taxon>asterids</taxon>
        <taxon>Ericales</taxon>
        <taxon>Ericaceae</taxon>
        <taxon>Ericoideae</taxon>
        <taxon>Rhodoreae</taxon>
        <taxon>Rhododendron</taxon>
    </lineage>
</organism>